<organism evidence="1 2">
    <name type="scientific">Armillaria ostoyae</name>
    <name type="common">Armillaria root rot fungus</name>
    <dbReference type="NCBI Taxonomy" id="47428"/>
    <lineage>
        <taxon>Eukaryota</taxon>
        <taxon>Fungi</taxon>
        <taxon>Dikarya</taxon>
        <taxon>Basidiomycota</taxon>
        <taxon>Agaricomycotina</taxon>
        <taxon>Agaricomycetes</taxon>
        <taxon>Agaricomycetidae</taxon>
        <taxon>Agaricales</taxon>
        <taxon>Marasmiineae</taxon>
        <taxon>Physalacriaceae</taxon>
        <taxon>Armillaria</taxon>
    </lineage>
</organism>
<dbReference type="AlphaFoldDB" id="A0A284S1A4"/>
<keyword evidence="2" id="KW-1185">Reference proteome</keyword>
<protein>
    <submittedName>
        <fullName evidence="1">Uncharacterized protein</fullName>
    </submittedName>
</protein>
<name>A0A284S1A4_ARMOS</name>
<evidence type="ECO:0000313" key="1">
    <source>
        <dbReference type="EMBL" id="SJL14769.1"/>
    </source>
</evidence>
<dbReference type="Proteomes" id="UP000219338">
    <property type="component" value="Unassembled WGS sequence"/>
</dbReference>
<evidence type="ECO:0000313" key="2">
    <source>
        <dbReference type="Proteomes" id="UP000219338"/>
    </source>
</evidence>
<gene>
    <name evidence="1" type="ORF">ARMOST_18237</name>
</gene>
<sequence>MLQTDDILSTTAALAPILHHFLPRCPAYIQDSMLGQTREEWVNRYDAVQDNLLGISMHRRLVSIIAANLSRIITA</sequence>
<accession>A0A284S1A4</accession>
<dbReference type="EMBL" id="FUEG01000025">
    <property type="protein sequence ID" value="SJL14769.1"/>
    <property type="molecule type" value="Genomic_DNA"/>
</dbReference>
<reference evidence="2" key="1">
    <citation type="journal article" date="2017" name="Nat. Ecol. Evol.">
        <title>Genome expansion and lineage-specific genetic innovations in the forest pathogenic fungi Armillaria.</title>
        <authorList>
            <person name="Sipos G."/>
            <person name="Prasanna A.N."/>
            <person name="Walter M.C."/>
            <person name="O'Connor E."/>
            <person name="Balint B."/>
            <person name="Krizsan K."/>
            <person name="Kiss B."/>
            <person name="Hess J."/>
            <person name="Varga T."/>
            <person name="Slot J."/>
            <person name="Riley R."/>
            <person name="Boka B."/>
            <person name="Rigling D."/>
            <person name="Barry K."/>
            <person name="Lee J."/>
            <person name="Mihaltcheva S."/>
            <person name="LaButti K."/>
            <person name="Lipzen A."/>
            <person name="Waldron R."/>
            <person name="Moloney N.M."/>
            <person name="Sperisen C."/>
            <person name="Kredics L."/>
            <person name="Vagvoelgyi C."/>
            <person name="Patrignani A."/>
            <person name="Fitzpatrick D."/>
            <person name="Nagy I."/>
            <person name="Doyle S."/>
            <person name="Anderson J.B."/>
            <person name="Grigoriev I.V."/>
            <person name="Gueldener U."/>
            <person name="Muensterkoetter M."/>
            <person name="Nagy L.G."/>
        </authorList>
    </citation>
    <scope>NUCLEOTIDE SEQUENCE [LARGE SCALE GENOMIC DNA]</scope>
    <source>
        <strain evidence="2">C18/9</strain>
    </source>
</reference>
<proteinExistence type="predicted"/>
<dbReference type="OrthoDB" id="10599595at2759"/>